<protein>
    <submittedName>
        <fullName evidence="1">Uncharacterized protein</fullName>
    </submittedName>
</protein>
<dbReference type="EMBL" id="CADCTM010000810">
    <property type="protein sequence ID" value="CAA9294565.1"/>
    <property type="molecule type" value="Genomic_DNA"/>
</dbReference>
<organism evidence="1">
    <name type="scientific">uncultured Coleofasciculus sp</name>
    <dbReference type="NCBI Taxonomy" id="1267456"/>
    <lineage>
        <taxon>Bacteria</taxon>
        <taxon>Bacillati</taxon>
        <taxon>Cyanobacteriota</taxon>
        <taxon>Cyanophyceae</taxon>
        <taxon>Coleofasciculales</taxon>
        <taxon>Coleofasciculaceae</taxon>
        <taxon>Coleofasciculus</taxon>
        <taxon>environmental samples</taxon>
    </lineage>
</organism>
<proteinExistence type="predicted"/>
<accession>A0A6J4K3W8</accession>
<reference evidence="1" key="1">
    <citation type="submission" date="2020-02" db="EMBL/GenBank/DDBJ databases">
        <authorList>
            <person name="Meier V. D."/>
        </authorList>
    </citation>
    <scope>NUCLEOTIDE SEQUENCE</scope>
    <source>
        <strain evidence="1">AVDCRST_MAG92</strain>
    </source>
</reference>
<evidence type="ECO:0000313" key="1">
    <source>
        <dbReference type="EMBL" id="CAA9294565.1"/>
    </source>
</evidence>
<dbReference type="AlphaFoldDB" id="A0A6J4K3W8"/>
<gene>
    <name evidence="1" type="ORF">AVDCRST_MAG92-4591</name>
</gene>
<name>A0A6J4K3W8_9CYAN</name>
<sequence length="38" mass="4423">MAVFVVRKKSGNQLCWCRRQSLHIQRLLSSEMANVFGE</sequence>